<dbReference type="GO" id="GO:0005975">
    <property type="term" value="P:carbohydrate metabolic process"/>
    <property type="evidence" value="ECO:0007669"/>
    <property type="project" value="InterPro"/>
</dbReference>
<gene>
    <name evidence="3" type="ORF">DCE93_09740</name>
</gene>
<keyword evidence="2" id="KW-0808">Transferase</keyword>
<keyword evidence="4" id="KW-1185">Reference proteome</keyword>
<accession>A0A2S0WX42</accession>
<dbReference type="EMBL" id="CP028913">
    <property type="protein sequence ID" value="AWB95909.1"/>
    <property type="molecule type" value="Genomic_DNA"/>
</dbReference>
<evidence type="ECO:0000256" key="1">
    <source>
        <dbReference type="ARBA" id="ARBA00022676"/>
    </source>
</evidence>
<reference evidence="3 4" key="1">
    <citation type="submission" date="2018-04" db="EMBL/GenBank/DDBJ databases">
        <authorList>
            <person name="Li J."/>
        </authorList>
    </citation>
    <scope>NUCLEOTIDE SEQUENCE [LARGE SCALE GENOMIC DNA]</scope>
    <source>
        <strain evidence="4">30A</strain>
    </source>
</reference>
<dbReference type="OrthoDB" id="9794601at2"/>
<dbReference type="PANTHER" id="PTHR11927:SF9">
    <property type="entry name" value="L-FUCOSYLTRANSFERASE"/>
    <property type="match status" value="1"/>
</dbReference>
<dbReference type="RefSeq" id="WP_108595716.1">
    <property type="nucleotide sequence ID" value="NZ_CP028913.1"/>
</dbReference>
<dbReference type="CDD" id="cd11301">
    <property type="entry name" value="Fut1_Fut2_like"/>
    <property type="match status" value="1"/>
</dbReference>
<dbReference type="Proteomes" id="UP000244729">
    <property type="component" value="Chromosome"/>
</dbReference>
<organism evidence="3 4">
    <name type="scientific">Agromyces badenianii</name>
    <dbReference type="NCBI Taxonomy" id="2080742"/>
    <lineage>
        <taxon>Bacteria</taxon>
        <taxon>Bacillati</taxon>
        <taxon>Actinomycetota</taxon>
        <taxon>Actinomycetes</taxon>
        <taxon>Micrococcales</taxon>
        <taxon>Microbacteriaceae</taxon>
        <taxon>Agromyces</taxon>
    </lineage>
</organism>
<dbReference type="KEGG" id="agm:DCE93_09740"/>
<evidence type="ECO:0000256" key="2">
    <source>
        <dbReference type="ARBA" id="ARBA00022679"/>
    </source>
</evidence>
<dbReference type="GO" id="GO:0008107">
    <property type="term" value="F:galactoside 2-alpha-L-fucosyltransferase activity"/>
    <property type="evidence" value="ECO:0007669"/>
    <property type="project" value="InterPro"/>
</dbReference>
<evidence type="ECO:0000313" key="3">
    <source>
        <dbReference type="EMBL" id="AWB95909.1"/>
    </source>
</evidence>
<dbReference type="InterPro" id="IPR002516">
    <property type="entry name" value="Glyco_trans_11"/>
</dbReference>
<dbReference type="AlphaFoldDB" id="A0A2S0WX42"/>
<dbReference type="GO" id="GO:0016020">
    <property type="term" value="C:membrane"/>
    <property type="evidence" value="ECO:0007669"/>
    <property type="project" value="InterPro"/>
</dbReference>
<dbReference type="Pfam" id="PF01531">
    <property type="entry name" value="Glyco_transf_11"/>
    <property type="match status" value="1"/>
</dbReference>
<dbReference type="PANTHER" id="PTHR11927">
    <property type="entry name" value="GALACTOSIDE 2-L-FUCOSYLTRANSFERASE"/>
    <property type="match status" value="1"/>
</dbReference>
<evidence type="ECO:0008006" key="5">
    <source>
        <dbReference type="Google" id="ProtNLM"/>
    </source>
</evidence>
<sequence>MSRVGDDGVCGYVMGGLGNQLFILAAAWEQSNRLECPLYLDVSHFSVQGTHRLGLQAIDHPGRVLTPSESSWRALRLNAERVLPVPKRPWGRTFFERDGDAYQSTIDAIRPGTTLFGYFQSPKYFEGIESDILSRMLAVDESTRETEIIGELARRDVITLHLRRGDYLDVSPDRQFVATVAYAQRAIRQLRSQGVDLPVRVFSDSVDLVKTELSGSDGEFEFVEDGVLGTWATLKAMALGKAMIMSNSSFSWWAAALMQHQGGRDVPVVAPRPWTQTGTAKSDLLKPEWIALDAR</sequence>
<keyword evidence="1" id="KW-0328">Glycosyltransferase</keyword>
<protein>
    <recommendedName>
        <fullName evidence="5">Alpha-1,2-fucosyltransferase</fullName>
    </recommendedName>
</protein>
<proteinExistence type="predicted"/>
<name>A0A2S0WX42_9MICO</name>
<evidence type="ECO:0000313" key="4">
    <source>
        <dbReference type="Proteomes" id="UP000244729"/>
    </source>
</evidence>